<dbReference type="RefSeq" id="XP_028466691.1">
    <property type="nucleotide sequence ID" value="XM_028611680.1"/>
</dbReference>
<dbReference type="Proteomes" id="UP000272025">
    <property type="component" value="Unassembled WGS sequence"/>
</dbReference>
<evidence type="ECO:0000313" key="3">
    <source>
        <dbReference type="Proteomes" id="UP000272025"/>
    </source>
</evidence>
<gene>
    <name evidence="2" type="ORF">SODALDRAFT_332324</name>
</gene>
<proteinExistence type="predicted"/>
<dbReference type="EMBL" id="ML119054">
    <property type="protein sequence ID" value="ROT38885.1"/>
    <property type="molecule type" value="Genomic_DNA"/>
</dbReference>
<dbReference type="AlphaFoldDB" id="A0A3N2PX15"/>
<dbReference type="GeneID" id="39580158"/>
<reference evidence="2 3" key="1">
    <citation type="journal article" date="2018" name="Mol. Ecol.">
        <title>The obligate alkalophilic soda-lake fungus Sodiomyces alkalinus has shifted to a protein diet.</title>
        <authorList>
            <person name="Grum-Grzhimaylo A.A."/>
            <person name="Falkoski D.L."/>
            <person name="van den Heuvel J."/>
            <person name="Valero-Jimenez C.A."/>
            <person name="Min B."/>
            <person name="Choi I.G."/>
            <person name="Lipzen A."/>
            <person name="Daum C.G."/>
            <person name="Aanen D.K."/>
            <person name="Tsang A."/>
            <person name="Henrissat B."/>
            <person name="Bilanenko E.N."/>
            <person name="de Vries R.P."/>
            <person name="van Kan J.A.L."/>
            <person name="Grigoriev I.V."/>
            <person name="Debets A.J.M."/>
        </authorList>
    </citation>
    <scope>NUCLEOTIDE SEQUENCE [LARGE SCALE GENOMIC DNA]</scope>
    <source>
        <strain evidence="2 3">F11</strain>
    </source>
</reference>
<keyword evidence="3" id="KW-1185">Reference proteome</keyword>
<evidence type="ECO:0000256" key="1">
    <source>
        <dbReference type="SAM" id="MobiDB-lite"/>
    </source>
</evidence>
<accession>A0A3N2PX15</accession>
<feature type="compositionally biased region" description="Basic and acidic residues" evidence="1">
    <location>
        <begin position="190"/>
        <end position="201"/>
    </location>
</feature>
<evidence type="ECO:0000313" key="2">
    <source>
        <dbReference type="EMBL" id="ROT38885.1"/>
    </source>
</evidence>
<feature type="region of interest" description="Disordered" evidence="1">
    <location>
        <begin position="179"/>
        <end position="209"/>
    </location>
</feature>
<protein>
    <submittedName>
        <fullName evidence="2">Uncharacterized protein</fullName>
    </submittedName>
</protein>
<name>A0A3N2PX15_SODAK</name>
<organism evidence="2 3">
    <name type="scientific">Sodiomyces alkalinus (strain CBS 110278 / VKM F-3762 / F11)</name>
    <name type="common">Alkaliphilic filamentous fungus</name>
    <dbReference type="NCBI Taxonomy" id="1314773"/>
    <lineage>
        <taxon>Eukaryota</taxon>
        <taxon>Fungi</taxon>
        <taxon>Dikarya</taxon>
        <taxon>Ascomycota</taxon>
        <taxon>Pezizomycotina</taxon>
        <taxon>Sordariomycetes</taxon>
        <taxon>Hypocreomycetidae</taxon>
        <taxon>Glomerellales</taxon>
        <taxon>Plectosphaerellaceae</taxon>
        <taxon>Sodiomyces</taxon>
    </lineage>
</organism>
<sequence length="232" mass="26232">MDIGPLRSMLRLPGPRPLRPSYVIASLEDRILPLLSSGFAYPPPPFRLARGYSSPTIHQNQNSPHPVSVPKYGYSYSSSARVSQFTVSFVAEKRKEKERHDRSSLTVEPWRSRWPVTPEDPVVEPLIDRLFFALGEGQNRARSLLSVELGLRNAQPPYSGCQCCVLRLAPIDLCGIVAPSTSASTTTPHTQRERYREEDRKTRHRHTYSHTQTLARSWQHFATIGGRELDNG</sequence>
<feature type="compositionally biased region" description="Low complexity" evidence="1">
    <location>
        <begin position="179"/>
        <end position="188"/>
    </location>
</feature>